<dbReference type="Gene3D" id="3.40.50.1820">
    <property type="entry name" value="alpha/beta hydrolase"/>
    <property type="match status" value="1"/>
</dbReference>
<evidence type="ECO:0000313" key="2">
    <source>
        <dbReference type="EMBL" id="KAK9415447.1"/>
    </source>
</evidence>
<feature type="domain" description="AB hydrolase-1" evidence="1">
    <location>
        <begin position="36"/>
        <end position="269"/>
    </location>
</feature>
<sequence length="288" mass="32035">MPSFDAAGQSFVHHPNGQTTHYFLDDFTDPWKPSEVILLQHGYCRTATHWYHWVPPLARKYRIIRRDLRGHGLSSSPDMSAAAKQPYDYSLDTLLEEIIDLLDQLGIEKVHFVGESTSGMIGMALAAKHPQRLHSLVLCSSPTYLPQRALETFAFGHPDWPTAARTLGSRGWGETLSKLPGTVSSPDPDYVRWWIDQVAVSSGEGLAGYAAFLSKFDARPFIGAIKVPSLILAPKHSAVIKVSDMEELSRQIEGCRLEVIDKPGHEIFTSAPDECQAAALKFWHSLET</sequence>
<comment type="caution">
    <text evidence="2">The sequence shown here is derived from an EMBL/GenBank/DDBJ whole genome shotgun (WGS) entry which is preliminary data.</text>
</comment>
<accession>A0ABR2ULD8</accession>
<dbReference type="Pfam" id="PF00561">
    <property type="entry name" value="Abhydrolase_1"/>
    <property type="match status" value="1"/>
</dbReference>
<dbReference type="InterPro" id="IPR029058">
    <property type="entry name" value="AB_hydrolase_fold"/>
</dbReference>
<dbReference type="EMBL" id="JARVKF010000416">
    <property type="protein sequence ID" value="KAK9415447.1"/>
    <property type="molecule type" value="Genomic_DNA"/>
</dbReference>
<evidence type="ECO:0000313" key="3">
    <source>
        <dbReference type="Proteomes" id="UP001408356"/>
    </source>
</evidence>
<reference evidence="2 3" key="1">
    <citation type="journal article" date="2024" name="J. Plant Pathol.">
        <title>Sequence and assembly of the genome of Seiridium unicorne, isolate CBS 538.82, causal agent of cypress canker disease.</title>
        <authorList>
            <person name="Scali E."/>
            <person name="Rocca G.D."/>
            <person name="Danti R."/>
            <person name="Garbelotto M."/>
            <person name="Barberini S."/>
            <person name="Baroncelli R."/>
            <person name="Emiliani G."/>
        </authorList>
    </citation>
    <scope>NUCLEOTIDE SEQUENCE [LARGE SCALE GENOMIC DNA]</scope>
    <source>
        <strain evidence="2 3">BM-138-508</strain>
    </source>
</reference>
<dbReference type="PANTHER" id="PTHR43798">
    <property type="entry name" value="MONOACYLGLYCEROL LIPASE"/>
    <property type="match status" value="1"/>
</dbReference>
<protein>
    <submittedName>
        <fullName evidence="2">Alpha/beta-hydrolase</fullName>
    </submittedName>
</protein>
<dbReference type="PRINTS" id="PR00111">
    <property type="entry name" value="ABHYDROLASE"/>
</dbReference>
<gene>
    <name evidence="2" type="ORF">SUNI508_10471</name>
</gene>
<dbReference type="InterPro" id="IPR050266">
    <property type="entry name" value="AB_hydrolase_sf"/>
</dbReference>
<dbReference type="PANTHER" id="PTHR43798:SF33">
    <property type="entry name" value="HYDROLASE, PUTATIVE (AFU_ORTHOLOGUE AFUA_2G14860)-RELATED"/>
    <property type="match status" value="1"/>
</dbReference>
<organism evidence="2 3">
    <name type="scientific">Seiridium unicorne</name>
    <dbReference type="NCBI Taxonomy" id="138068"/>
    <lineage>
        <taxon>Eukaryota</taxon>
        <taxon>Fungi</taxon>
        <taxon>Dikarya</taxon>
        <taxon>Ascomycota</taxon>
        <taxon>Pezizomycotina</taxon>
        <taxon>Sordariomycetes</taxon>
        <taxon>Xylariomycetidae</taxon>
        <taxon>Amphisphaeriales</taxon>
        <taxon>Sporocadaceae</taxon>
        <taxon>Seiridium</taxon>
    </lineage>
</organism>
<evidence type="ECO:0000259" key="1">
    <source>
        <dbReference type="Pfam" id="PF00561"/>
    </source>
</evidence>
<dbReference type="InterPro" id="IPR000073">
    <property type="entry name" value="AB_hydrolase_1"/>
</dbReference>
<keyword evidence="3" id="KW-1185">Reference proteome</keyword>
<dbReference type="SUPFAM" id="SSF53474">
    <property type="entry name" value="alpha/beta-Hydrolases"/>
    <property type="match status" value="1"/>
</dbReference>
<name>A0ABR2ULD8_9PEZI</name>
<proteinExistence type="predicted"/>
<dbReference type="Proteomes" id="UP001408356">
    <property type="component" value="Unassembled WGS sequence"/>
</dbReference>